<evidence type="ECO:0000313" key="4">
    <source>
        <dbReference type="Proteomes" id="UP000315403"/>
    </source>
</evidence>
<dbReference type="InterPro" id="IPR000868">
    <property type="entry name" value="Isochorismatase-like_dom"/>
</dbReference>
<comment type="caution">
    <text evidence="3">The sequence shown here is derived from an EMBL/GenBank/DDBJ whole genome shotgun (WGS) entry which is preliminary data.</text>
</comment>
<dbReference type="PANTHER" id="PTHR43540:SF1">
    <property type="entry name" value="ISOCHORISMATASE HYDROLASE"/>
    <property type="match status" value="1"/>
</dbReference>
<dbReference type="InterPro" id="IPR050272">
    <property type="entry name" value="Isochorismatase-like_hydrls"/>
</dbReference>
<dbReference type="Gene3D" id="3.40.50.850">
    <property type="entry name" value="Isochorismatase-like"/>
    <property type="match status" value="1"/>
</dbReference>
<organism evidence="3 4">
    <name type="scientific">Acidithiobacillus thiooxidans ATCC 19377</name>
    <dbReference type="NCBI Taxonomy" id="637390"/>
    <lineage>
        <taxon>Bacteria</taxon>
        <taxon>Pseudomonadati</taxon>
        <taxon>Pseudomonadota</taxon>
        <taxon>Acidithiobacillia</taxon>
        <taxon>Acidithiobacillales</taxon>
        <taxon>Acidithiobacillaceae</taxon>
        <taxon>Acidithiobacillus</taxon>
    </lineage>
</organism>
<dbReference type="AlphaFoldDB" id="A0A543Q018"/>
<feature type="domain" description="Isochorismatase-like" evidence="2">
    <location>
        <begin position="34"/>
        <end position="224"/>
    </location>
</feature>
<dbReference type="GO" id="GO:0016787">
    <property type="term" value="F:hydrolase activity"/>
    <property type="evidence" value="ECO:0007669"/>
    <property type="project" value="UniProtKB-KW"/>
</dbReference>
<dbReference type="InterPro" id="IPR036380">
    <property type="entry name" value="Isochorismatase-like_sf"/>
</dbReference>
<dbReference type="SUPFAM" id="SSF52499">
    <property type="entry name" value="Isochorismatase-like hydrolases"/>
    <property type="match status" value="1"/>
</dbReference>
<evidence type="ECO:0000313" key="3">
    <source>
        <dbReference type="EMBL" id="TQN49673.1"/>
    </source>
</evidence>
<dbReference type="Pfam" id="PF00857">
    <property type="entry name" value="Isochorismatase"/>
    <property type="match status" value="1"/>
</dbReference>
<gene>
    <name evidence="3" type="primary">yecD</name>
    <name evidence="3" type="ORF">DLNHIDIE_03083</name>
</gene>
<dbReference type="Proteomes" id="UP000315403">
    <property type="component" value="Unassembled WGS sequence"/>
</dbReference>
<reference evidence="3 4" key="1">
    <citation type="submission" date="2019-03" db="EMBL/GenBank/DDBJ databases">
        <title>New insights into Acidothiobacillus thiooxidans sulfur metabolism through coupled gene expression, solution geochemistry, microscopy and spectroscopy analyses.</title>
        <authorList>
            <person name="Camacho D."/>
            <person name="Frazao R."/>
            <person name="Fouillen A."/>
            <person name="Nanci A."/>
            <person name="Lang B.F."/>
            <person name="Apte S.C."/>
            <person name="Baron C."/>
            <person name="Warren L.A."/>
        </authorList>
    </citation>
    <scope>NUCLEOTIDE SEQUENCE [LARGE SCALE GENOMIC DNA]</scope>
    <source>
        <strain evidence="3 4">ATCC 19377</strain>
    </source>
</reference>
<accession>A0A543Q018</accession>
<name>A0A543Q018_ACITH</name>
<dbReference type="PANTHER" id="PTHR43540">
    <property type="entry name" value="PEROXYUREIDOACRYLATE/UREIDOACRYLATE AMIDOHYDROLASE-RELATED"/>
    <property type="match status" value="1"/>
</dbReference>
<keyword evidence="1 3" id="KW-0378">Hydrolase</keyword>
<sequence>MKSRQLHLWKNRHLSFYYEGFDIPDLDIELDNMCLLVIDIQNTQYFSKKNSEQVGNKQNRWSPFINRMNSTVIPNTKKIINYLRLKNVPIIFARVGFLTTDGSDRSLSQKRTGFNQTKLNANEFQSQVLNELEPSKNDIILTKSCDSAVIGTNLRLILNNMGIKTVIVCGIYTDQCVSSTVRDLADESFNVILIEDACAAGTDEIHNHELMVINNIYCQVLNLQELIKILSNLSK</sequence>
<dbReference type="EMBL" id="SZUV01000003">
    <property type="protein sequence ID" value="TQN49673.1"/>
    <property type="molecule type" value="Genomic_DNA"/>
</dbReference>
<proteinExistence type="predicted"/>
<evidence type="ECO:0000259" key="2">
    <source>
        <dbReference type="Pfam" id="PF00857"/>
    </source>
</evidence>
<protein>
    <submittedName>
        <fullName evidence="3">Putative isochorismatase family protein YecD</fullName>
        <ecNumber evidence="3">3.-.-.-</ecNumber>
    </submittedName>
</protein>
<dbReference type="CDD" id="cd00431">
    <property type="entry name" value="cysteine_hydrolases"/>
    <property type="match status" value="1"/>
</dbReference>
<evidence type="ECO:0000256" key="1">
    <source>
        <dbReference type="ARBA" id="ARBA00022801"/>
    </source>
</evidence>
<dbReference type="EC" id="3.-.-.-" evidence="3"/>